<dbReference type="GeneID" id="37068858"/>
<dbReference type="AlphaFoldDB" id="A0A317W6W6"/>
<feature type="domain" description="Zn(2)-C6 fungal-type" evidence="5">
    <location>
        <begin position="10"/>
        <end position="38"/>
    </location>
</feature>
<dbReference type="InterPro" id="IPR001138">
    <property type="entry name" value="Zn2Cys6_DnaBD"/>
</dbReference>
<dbReference type="InterPro" id="IPR053175">
    <property type="entry name" value="DHMBA_Reg_Transcription_Factor"/>
</dbReference>
<dbReference type="CDD" id="cd00067">
    <property type="entry name" value="GAL4"/>
    <property type="match status" value="1"/>
</dbReference>
<proteinExistence type="predicted"/>
<dbReference type="Pfam" id="PF00172">
    <property type="entry name" value="Zn_clus"/>
    <property type="match status" value="1"/>
</dbReference>
<evidence type="ECO:0000259" key="5">
    <source>
        <dbReference type="PROSITE" id="PS50048"/>
    </source>
</evidence>
<dbReference type="RefSeq" id="XP_025399398.1">
    <property type="nucleotide sequence ID" value="XM_025546621.1"/>
</dbReference>
<evidence type="ECO:0000256" key="3">
    <source>
        <dbReference type="ARBA" id="ARBA00023163"/>
    </source>
</evidence>
<dbReference type="SMART" id="SM00066">
    <property type="entry name" value="GAL4"/>
    <property type="match status" value="1"/>
</dbReference>
<evidence type="ECO:0000256" key="2">
    <source>
        <dbReference type="ARBA" id="ARBA00023125"/>
    </source>
</evidence>
<name>A0A317W6W6_9EURO</name>
<comment type="caution">
    <text evidence="6">The sequence shown here is derived from an EMBL/GenBank/DDBJ whole genome shotgun (WGS) entry which is preliminary data.</text>
</comment>
<evidence type="ECO:0000313" key="7">
    <source>
        <dbReference type="Proteomes" id="UP000247233"/>
    </source>
</evidence>
<dbReference type="GO" id="GO:0003677">
    <property type="term" value="F:DNA binding"/>
    <property type="evidence" value="ECO:0007669"/>
    <property type="project" value="UniProtKB-KW"/>
</dbReference>
<dbReference type="STRING" id="1448321.A0A317W6W6"/>
<dbReference type="PANTHER" id="PTHR38791">
    <property type="entry name" value="ZN(II)2CYS6 TRANSCRIPTION FACTOR (EUROFUNG)-RELATED-RELATED"/>
    <property type="match status" value="1"/>
</dbReference>
<organism evidence="6 7">
    <name type="scientific">Aspergillus heteromorphus CBS 117.55</name>
    <dbReference type="NCBI Taxonomy" id="1448321"/>
    <lineage>
        <taxon>Eukaryota</taxon>
        <taxon>Fungi</taxon>
        <taxon>Dikarya</taxon>
        <taxon>Ascomycota</taxon>
        <taxon>Pezizomycotina</taxon>
        <taxon>Eurotiomycetes</taxon>
        <taxon>Eurotiomycetidae</taxon>
        <taxon>Eurotiales</taxon>
        <taxon>Aspergillaceae</taxon>
        <taxon>Aspergillus</taxon>
        <taxon>Aspergillus subgen. Circumdati</taxon>
    </lineage>
</organism>
<evidence type="ECO:0000256" key="4">
    <source>
        <dbReference type="ARBA" id="ARBA00023242"/>
    </source>
</evidence>
<sequence>MVRHGRLSKGCQVCRKRKIKCDQKLPACSQCVKAGWKCPQYADSVDRMFQYQPTRDSKSSLPATTIKSNLTDTHGTKVHELSLCKLPKQIIQPVQCRAIDFFLQTHTFQENGVIRGHYEYLPAFSHEITTDTQVVTSLTAVALAAYAYKFQYPELLDAARRQYVYSLRYMKDALSCHEKAVEDNTLISVLLLNTYEGLTCETKASLPHREAHLKGAMTILALRDRGLVRSRRGLQLFRQTSLCLTLSCLIHSLRVPAGLMDLHLVSAGYMDTGEPAWRLSDVMIKLAGFRADIREAVLCDPGNIIQAAGAIDAELLCLEGDMVAKMPFQTLSAAEKSDLVWDTYYHVYPDLWAAAAWNHVHSCRIVLHSEIKSQLETILATSPDSFSPADAQQYEQCRLTLQHLTSEICASMPQYCDYLPLLSDGTQQQPKARENEISYGNNQSSAIPTTAGIYQFFWPLLNAGQVTQSQSQRDWIIDRCRYMGRMSGIQQAYALAEILEDGTGMMC</sequence>
<dbReference type="GO" id="GO:0008270">
    <property type="term" value="F:zinc ion binding"/>
    <property type="evidence" value="ECO:0007669"/>
    <property type="project" value="InterPro"/>
</dbReference>
<dbReference type="PROSITE" id="PS50048">
    <property type="entry name" value="ZN2_CY6_FUNGAL_2"/>
    <property type="match status" value="1"/>
</dbReference>
<dbReference type="InterPro" id="IPR036864">
    <property type="entry name" value="Zn2-C6_fun-type_DNA-bd_sf"/>
</dbReference>
<dbReference type="SUPFAM" id="SSF57701">
    <property type="entry name" value="Zn2/Cys6 DNA-binding domain"/>
    <property type="match status" value="1"/>
</dbReference>
<accession>A0A317W6W6</accession>
<keyword evidence="7" id="KW-1185">Reference proteome</keyword>
<keyword evidence="1" id="KW-0805">Transcription regulation</keyword>
<dbReference type="EMBL" id="MSFL01000012">
    <property type="protein sequence ID" value="PWY82133.1"/>
    <property type="molecule type" value="Genomic_DNA"/>
</dbReference>
<dbReference type="VEuPathDB" id="FungiDB:BO70DRAFT_396430"/>
<dbReference type="Proteomes" id="UP000247233">
    <property type="component" value="Unassembled WGS sequence"/>
</dbReference>
<keyword evidence="2" id="KW-0238">DNA-binding</keyword>
<dbReference type="GO" id="GO:0009893">
    <property type="term" value="P:positive regulation of metabolic process"/>
    <property type="evidence" value="ECO:0007669"/>
    <property type="project" value="UniProtKB-ARBA"/>
</dbReference>
<keyword evidence="4" id="KW-0539">Nucleus</keyword>
<protein>
    <recommendedName>
        <fullName evidence="5">Zn(2)-C6 fungal-type domain-containing protein</fullName>
    </recommendedName>
</protein>
<keyword evidence="3" id="KW-0804">Transcription</keyword>
<evidence type="ECO:0000256" key="1">
    <source>
        <dbReference type="ARBA" id="ARBA00023015"/>
    </source>
</evidence>
<reference evidence="6 7" key="1">
    <citation type="submission" date="2016-12" db="EMBL/GenBank/DDBJ databases">
        <title>The genomes of Aspergillus section Nigri reveals drivers in fungal speciation.</title>
        <authorList>
            <consortium name="DOE Joint Genome Institute"/>
            <person name="Vesth T.C."/>
            <person name="Nybo J."/>
            <person name="Theobald S."/>
            <person name="Brandl J."/>
            <person name="Frisvad J.C."/>
            <person name="Nielsen K.F."/>
            <person name="Lyhne E.K."/>
            <person name="Kogle M.E."/>
            <person name="Kuo A."/>
            <person name="Riley R."/>
            <person name="Clum A."/>
            <person name="Nolan M."/>
            <person name="Lipzen A."/>
            <person name="Salamov A."/>
            <person name="Henrissat B."/>
            <person name="Wiebenga A."/>
            <person name="De Vries R.P."/>
            <person name="Grigoriev I.V."/>
            <person name="Mortensen U.H."/>
            <person name="Andersen M.R."/>
            <person name="Baker S.E."/>
        </authorList>
    </citation>
    <scope>NUCLEOTIDE SEQUENCE [LARGE SCALE GENOMIC DNA]</scope>
    <source>
        <strain evidence="6 7">CBS 117.55</strain>
    </source>
</reference>
<evidence type="ECO:0000313" key="6">
    <source>
        <dbReference type="EMBL" id="PWY82133.1"/>
    </source>
</evidence>
<dbReference type="OrthoDB" id="5429770at2759"/>
<dbReference type="Gene3D" id="4.10.240.10">
    <property type="entry name" value="Zn(2)-C6 fungal-type DNA-binding domain"/>
    <property type="match status" value="1"/>
</dbReference>
<dbReference type="PROSITE" id="PS00463">
    <property type="entry name" value="ZN2_CY6_FUNGAL_1"/>
    <property type="match status" value="1"/>
</dbReference>
<gene>
    <name evidence="6" type="ORF">BO70DRAFT_396430</name>
</gene>
<dbReference type="GO" id="GO:0000981">
    <property type="term" value="F:DNA-binding transcription factor activity, RNA polymerase II-specific"/>
    <property type="evidence" value="ECO:0007669"/>
    <property type="project" value="InterPro"/>
</dbReference>